<protein>
    <recommendedName>
        <fullName evidence="7">PNK FHA domain-containing protein</fullName>
    </recommendedName>
</protein>
<dbReference type="OrthoDB" id="19045at2759"/>
<evidence type="ECO:0000256" key="3">
    <source>
        <dbReference type="ARBA" id="ARBA00022801"/>
    </source>
</evidence>
<feature type="region of interest" description="Disordered" evidence="6">
    <location>
        <begin position="113"/>
        <end position="133"/>
    </location>
</feature>
<keyword evidence="9" id="KW-1185">Reference proteome</keyword>
<dbReference type="InterPro" id="IPR041388">
    <property type="entry name" value="FHA_2"/>
</dbReference>
<evidence type="ECO:0000256" key="5">
    <source>
        <dbReference type="ARBA" id="ARBA00023242"/>
    </source>
</evidence>
<name>A0A9N9RR96_9DIPT</name>
<evidence type="ECO:0000256" key="1">
    <source>
        <dbReference type="ARBA" id="ARBA00004123"/>
    </source>
</evidence>
<dbReference type="Gene3D" id="2.60.200.20">
    <property type="match status" value="1"/>
</dbReference>
<dbReference type="InterPro" id="IPR023214">
    <property type="entry name" value="HAD_sf"/>
</dbReference>
<dbReference type="Gene3D" id="3.40.50.300">
    <property type="entry name" value="P-loop containing nucleotide triphosphate hydrolases"/>
    <property type="match status" value="1"/>
</dbReference>
<dbReference type="GO" id="GO:0003690">
    <property type="term" value="F:double-stranded DNA binding"/>
    <property type="evidence" value="ECO:0007669"/>
    <property type="project" value="TreeGrafter"/>
</dbReference>
<dbReference type="GO" id="GO:0046404">
    <property type="term" value="F:ATP-dependent polydeoxyribonucleotide 5'-hydroxyl-kinase activity"/>
    <property type="evidence" value="ECO:0007669"/>
    <property type="project" value="InterPro"/>
</dbReference>
<dbReference type="InterPro" id="IPR013954">
    <property type="entry name" value="PNK3P"/>
</dbReference>
<dbReference type="CDD" id="cd01625">
    <property type="entry name" value="HAD_PNP"/>
    <property type="match status" value="1"/>
</dbReference>
<sequence>MSRFVLKNLGNDTRPDIIINDTDRKKIVGRNSETQIISPVVSREHLVIKPNFKDKLLLIKFTGKSPSAINGFVIKESEAYEAKENDIINLVISTEYNYKVLFEKAPTELIKPGKRRSEDEMEVSEERVKRQKSSEEDRWDNIDNNKCLVFTSRGVVASEKIAAYDMDKTLIRTMSGNTFPKSIDDWQINFAEVPDKLKKFHENGYKIAVFTNQAGVEHNRVTIPDIKKKITMIQKRLQVPSQFFVSTAATNFRKPRVGMWELLQDRFNDGVKIDMTSSFFVGDAAGRPENKVLKTKKDHSCADRLFAKNLDLNFYTPEEHFKNVKKNNFFTKPEFNPKNFDISMKLLEPDSSVLVSKEQELIIMIGFPASGKSYFCKNYLQTADYEVVNRDTLNSMQKCMSVIEDALKSKKSCVVDNTNPDTASRKKFIDIAKQLKVKVRCFLMTTTYHHSRHNNIFREIIDSSHAKIGDIVFNTYKSKFVPPTLKEGFDEIVKVNCVPKFENAEHEKLYRMYLLEK</sequence>
<dbReference type="FunFam" id="3.40.50.1000:FF:000078">
    <property type="entry name" value="Bifunctional polynucleotide phosphatase/kinase"/>
    <property type="match status" value="1"/>
</dbReference>
<feature type="domain" description="PNK FHA" evidence="7">
    <location>
        <begin position="13"/>
        <end position="75"/>
    </location>
</feature>
<dbReference type="NCBIfam" id="TIGR01664">
    <property type="entry name" value="DNA-3'-Pase"/>
    <property type="match status" value="1"/>
</dbReference>
<dbReference type="Pfam" id="PF13671">
    <property type="entry name" value="AAA_33"/>
    <property type="match status" value="1"/>
</dbReference>
<dbReference type="Proteomes" id="UP001153620">
    <property type="component" value="Chromosome 1"/>
</dbReference>
<dbReference type="Pfam" id="PF08645">
    <property type="entry name" value="PNK3P"/>
    <property type="match status" value="1"/>
</dbReference>
<proteinExistence type="predicted"/>
<comment type="subcellular location">
    <subcellularLocation>
        <location evidence="1">Nucleus</location>
    </subcellularLocation>
</comment>
<dbReference type="InterPro" id="IPR027417">
    <property type="entry name" value="P-loop_NTPase"/>
</dbReference>
<evidence type="ECO:0000259" key="7">
    <source>
        <dbReference type="Pfam" id="PF17913"/>
    </source>
</evidence>
<keyword evidence="5" id="KW-0539">Nucleus</keyword>
<feature type="compositionally biased region" description="Basic and acidic residues" evidence="6">
    <location>
        <begin position="124"/>
        <end position="133"/>
    </location>
</feature>
<dbReference type="GO" id="GO:0005634">
    <property type="term" value="C:nucleus"/>
    <property type="evidence" value="ECO:0007669"/>
    <property type="project" value="UniProtKB-SubCell"/>
</dbReference>
<dbReference type="AlphaFoldDB" id="A0A9N9RR96"/>
<evidence type="ECO:0000256" key="2">
    <source>
        <dbReference type="ARBA" id="ARBA00022763"/>
    </source>
</evidence>
<dbReference type="InterPro" id="IPR006549">
    <property type="entry name" value="HAD-SF_hydro_IIIA"/>
</dbReference>
<dbReference type="PANTHER" id="PTHR12083">
    <property type="entry name" value="BIFUNCTIONAL POLYNUCLEOTIDE PHOSPHATASE/KINASE"/>
    <property type="match status" value="1"/>
</dbReference>
<dbReference type="GO" id="GO:0046403">
    <property type="term" value="F:polynucleotide 3'-phosphatase activity"/>
    <property type="evidence" value="ECO:0007669"/>
    <property type="project" value="InterPro"/>
</dbReference>
<evidence type="ECO:0000256" key="4">
    <source>
        <dbReference type="ARBA" id="ARBA00023204"/>
    </source>
</evidence>
<keyword evidence="3" id="KW-0378">Hydrolase</keyword>
<organism evidence="8 9">
    <name type="scientific">Chironomus riparius</name>
    <dbReference type="NCBI Taxonomy" id="315576"/>
    <lineage>
        <taxon>Eukaryota</taxon>
        <taxon>Metazoa</taxon>
        <taxon>Ecdysozoa</taxon>
        <taxon>Arthropoda</taxon>
        <taxon>Hexapoda</taxon>
        <taxon>Insecta</taxon>
        <taxon>Pterygota</taxon>
        <taxon>Neoptera</taxon>
        <taxon>Endopterygota</taxon>
        <taxon>Diptera</taxon>
        <taxon>Nematocera</taxon>
        <taxon>Chironomoidea</taxon>
        <taxon>Chironomidae</taxon>
        <taxon>Chironominae</taxon>
        <taxon>Chironomus</taxon>
    </lineage>
</organism>
<dbReference type="FunFam" id="3.40.50.300:FF:000737">
    <property type="entry name" value="Bifunctional polynucleotide phosphatase/kinase"/>
    <property type="match status" value="1"/>
</dbReference>
<dbReference type="EMBL" id="OU895877">
    <property type="protein sequence ID" value="CAG9800978.1"/>
    <property type="molecule type" value="Genomic_DNA"/>
</dbReference>
<dbReference type="GO" id="GO:0006281">
    <property type="term" value="P:DNA repair"/>
    <property type="evidence" value="ECO:0007669"/>
    <property type="project" value="UniProtKB-KW"/>
</dbReference>
<evidence type="ECO:0000313" key="9">
    <source>
        <dbReference type="Proteomes" id="UP001153620"/>
    </source>
</evidence>
<dbReference type="SUPFAM" id="SSF56784">
    <property type="entry name" value="HAD-like"/>
    <property type="match status" value="1"/>
</dbReference>
<dbReference type="InterPro" id="IPR008984">
    <property type="entry name" value="SMAD_FHA_dom_sf"/>
</dbReference>
<keyword evidence="2" id="KW-0227">DNA damage</keyword>
<dbReference type="InterPro" id="IPR006551">
    <property type="entry name" value="Polynucleotide_phosphatase"/>
</dbReference>
<dbReference type="NCBIfam" id="TIGR01662">
    <property type="entry name" value="HAD-SF-IIIA"/>
    <property type="match status" value="1"/>
</dbReference>
<dbReference type="SUPFAM" id="SSF52540">
    <property type="entry name" value="P-loop containing nucleoside triphosphate hydrolases"/>
    <property type="match status" value="1"/>
</dbReference>
<evidence type="ECO:0000313" key="8">
    <source>
        <dbReference type="EMBL" id="CAG9800978.1"/>
    </source>
</evidence>
<dbReference type="SUPFAM" id="SSF49879">
    <property type="entry name" value="SMAD/FHA domain"/>
    <property type="match status" value="1"/>
</dbReference>
<keyword evidence="4" id="KW-0234">DNA repair</keyword>
<dbReference type="Pfam" id="PF17913">
    <property type="entry name" value="FHA_2"/>
    <property type="match status" value="1"/>
</dbReference>
<dbReference type="Gene3D" id="3.40.50.1000">
    <property type="entry name" value="HAD superfamily/HAD-like"/>
    <property type="match status" value="1"/>
</dbReference>
<accession>A0A9N9RR96</accession>
<dbReference type="NCBIfam" id="TIGR01663">
    <property type="entry name" value="PNK-3'Pase"/>
    <property type="match status" value="1"/>
</dbReference>
<dbReference type="InterPro" id="IPR036412">
    <property type="entry name" value="HAD-like_sf"/>
</dbReference>
<dbReference type="CDD" id="cd22671">
    <property type="entry name" value="FHA_APTX-like"/>
    <property type="match status" value="1"/>
</dbReference>
<reference evidence="8" key="2">
    <citation type="submission" date="2022-10" db="EMBL/GenBank/DDBJ databases">
        <authorList>
            <consortium name="ENA_rothamsted_submissions"/>
            <consortium name="culmorum"/>
            <person name="King R."/>
        </authorList>
    </citation>
    <scope>NUCLEOTIDE SEQUENCE</scope>
</reference>
<dbReference type="InterPro" id="IPR006550">
    <property type="entry name" value="PNKP"/>
</dbReference>
<gene>
    <name evidence="8" type="ORF">CHIRRI_LOCUS3915</name>
</gene>
<reference evidence="8" key="1">
    <citation type="submission" date="2022-01" db="EMBL/GenBank/DDBJ databases">
        <authorList>
            <person name="King R."/>
        </authorList>
    </citation>
    <scope>NUCLEOTIDE SEQUENCE</scope>
</reference>
<dbReference type="PANTHER" id="PTHR12083:SF9">
    <property type="entry name" value="BIFUNCTIONAL POLYNUCLEOTIDE PHOSPHATASE_KINASE"/>
    <property type="match status" value="1"/>
</dbReference>
<evidence type="ECO:0000256" key="6">
    <source>
        <dbReference type="SAM" id="MobiDB-lite"/>
    </source>
</evidence>